<accession>A0A9D1LW78</accession>
<reference evidence="4" key="1">
    <citation type="submission" date="2020-10" db="EMBL/GenBank/DDBJ databases">
        <authorList>
            <person name="Gilroy R."/>
        </authorList>
    </citation>
    <scope>NUCLEOTIDE SEQUENCE</scope>
    <source>
        <strain evidence="4">ChiSjej4B22-9803</strain>
    </source>
</reference>
<dbReference type="GO" id="GO:0009245">
    <property type="term" value="P:lipid A biosynthetic process"/>
    <property type="evidence" value="ECO:0007669"/>
    <property type="project" value="TreeGrafter"/>
</dbReference>
<feature type="domain" description="Calcineurin-like phosphoesterase" evidence="3">
    <location>
        <begin position="43"/>
        <end position="205"/>
    </location>
</feature>
<organism evidence="4 5">
    <name type="scientific">Candidatus Avimonoglobus intestinipullorum</name>
    <dbReference type="NCBI Taxonomy" id="2840699"/>
    <lineage>
        <taxon>Bacteria</taxon>
        <taxon>Bacillati</taxon>
        <taxon>Bacillota</taxon>
        <taxon>Clostridia</taxon>
        <taxon>Eubacteriales</taxon>
        <taxon>Candidatus Avimonoglobus</taxon>
    </lineage>
</organism>
<dbReference type="Proteomes" id="UP000824111">
    <property type="component" value="Unassembled WGS sequence"/>
</dbReference>
<dbReference type="GO" id="GO:0008758">
    <property type="term" value="F:UDP-2,3-diacylglucosamine hydrolase activity"/>
    <property type="evidence" value="ECO:0007669"/>
    <property type="project" value="TreeGrafter"/>
</dbReference>
<comment type="caution">
    <text evidence="4">The sequence shown here is derived from an EMBL/GenBank/DDBJ whole genome shotgun (WGS) entry which is preliminary data.</text>
</comment>
<evidence type="ECO:0000259" key="3">
    <source>
        <dbReference type="Pfam" id="PF00149"/>
    </source>
</evidence>
<dbReference type="PANTHER" id="PTHR31302:SF31">
    <property type="entry name" value="PHOSPHODIESTERASE YAEI"/>
    <property type="match status" value="1"/>
</dbReference>
<reference evidence="4" key="2">
    <citation type="journal article" date="2021" name="PeerJ">
        <title>Extensive microbial diversity within the chicken gut microbiome revealed by metagenomics and culture.</title>
        <authorList>
            <person name="Gilroy R."/>
            <person name="Ravi A."/>
            <person name="Getino M."/>
            <person name="Pursley I."/>
            <person name="Horton D.L."/>
            <person name="Alikhan N.F."/>
            <person name="Baker D."/>
            <person name="Gharbi K."/>
            <person name="Hall N."/>
            <person name="Watson M."/>
            <person name="Adriaenssens E.M."/>
            <person name="Foster-Nyarko E."/>
            <person name="Jarju S."/>
            <person name="Secka A."/>
            <person name="Antonio M."/>
            <person name="Oren A."/>
            <person name="Chaudhuri R.R."/>
            <person name="La Ragione R."/>
            <person name="Hildebrand F."/>
            <person name="Pallen M.J."/>
        </authorList>
    </citation>
    <scope>NUCLEOTIDE SEQUENCE</scope>
    <source>
        <strain evidence="4">ChiSjej4B22-9803</strain>
    </source>
</reference>
<dbReference type="PANTHER" id="PTHR31302">
    <property type="entry name" value="TRANSMEMBRANE PROTEIN WITH METALLOPHOSPHOESTERASE DOMAIN-RELATED"/>
    <property type="match status" value="1"/>
</dbReference>
<gene>
    <name evidence="4" type="ORF">IAB04_07585</name>
</gene>
<keyword evidence="2" id="KW-0378">Hydrolase</keyword>
<evidence type="ECO:0000256" key="1">
    <source>
        <dbReference type="ARBA" id="ARBA00022723"/>
    </source>
</evidence>
<dbReference type="AlphaFoldDB" id="A0A9D1LW78"/>
<dbReference type="GO" id="GO:0046872">
    <property type="term" value="F:metal ion binding"/>
    <property type="evidence" value="ECO:0007669"/>
    <property type="project" value="UniProtKB-KW"/>
</dbReference>
<evidence type="ECO:0000313" key="5">
    <source>
        <dbReference type="Proteomes" id="UP000824111"/>
    </source>
</evidence>
<evidence type="ECO:0000256" key="2">
    <source>
        <dbReference type="ARBA" id="ARBA00022801"/>
    </source>
</evidence>
<dbReference type="Gene3D" id="3.60.21.10">
    <property type="match status" value="1"/>
</dbReference>
<evidence type="ECO:0000313" key="4">
    <source>
        <dbReference type="EMBL" id="HIU49213.1"/>
    </source>
</evidence>
<dbReference type="InterPro" id="IPR029052">
    <property type="entry name" value="Metallo-depent_PP-like"/>
</dbReference>
<dbReference type="GO" id="GO:0016020">
    <property type="term" value="C:membrane"/>
    <property type="evidence" value="ECO:0007669"/>
    <property type="project" value="GOC"/>
</dbReference>
<name>A0A9D1LW78_9FIRM</name>
<dbReference type="EMBL" id="DVND01000189">
    <property type="protein sequence ID" value="HIU49213.1"/>
    <property type="molecule type" value="Genomic_DNA"/>
</dbReference>
<dbReference type="Pfam" id="PF00149">
    <property type="entry name" value="Metallophos"/>
    <property type="match status" value="1"/>
</dbReference>
<sequence length="276" mass="30613">MGKFSKLAVIGGALLLANGLDNRLEVTHYHVKQKSLPKEFDGFRIVHISDFHCDTTPGLVNEIRGEFPDIIVITGDLAHDTGSFDAFIHLLEQLLKIAPCYMVSGNHDVWRTDYKDLVAACRARGGIFLQDERVELERSGAKIAISGIEDPFTRDKDLMAKKLAQSLNTLGPYDGYELLLFHRASSLDRLKDQGFDLILAGHMHGGQFRIPGVGGVLAPRSSLSENSKMFFPKYFGGRYENGGTVMIVNRGIGNPMVIPRFFNRPEIGSIVLEHEA</sequence>
<dbReference type="SUPFAM" id="SSF56300">
    <property type="entry name" value="Metallo-dependent phosphatases"/>
    <property type="match status" value="1"/>
</dbReference>
<protein>
    <submittedName>
        <fullName evidence="4">Metallophosphoesterase</fullName>
    </submittedName>
</protein>
<keyword evidence="1" id="KW-0479">Metal-binding</keyword>
<proteinExistence type="predicted"/>
<dbReference type="InterPro" id="IPR051158">
    <property type="entry name" value="Metallophosphoesterase_sf"/>
</dbReference>
<dbReference type="InterPro" id="IPR004843">
    <property type="entry name" value="Calcineurin-like_PHP"/>
</dbReference>